<dbReference type="InterPro" id="IPR013024">
    <property type="entry name" value="GGCT-like"/>
</dbReference>
<dbReference type="Pfam" id="PF06094">
    <property type="entry name" value="GGACT"/>
    <property type="match status" value="1"/>
</dbReference>
<reference evidence="2 3" key="1">
    <citation type="submission" date="2020-08" db="EMBL/GenBank/DDBJ databases">
        <title>Genome public.</title>
        <authorList>
            <person name="Liu C."/>
            <person name="Sun Q."/>
        </authorList>
    </citation>
    <scope>NUCLEOTIDE SEQUENCE [LARGE SCALE GENOMIC DNA]</scope>
    <source>
        <strain evidence="2 3">NSJ-10</strain>
    </source>
</reference>
<dbReference type="InterPro" id="IPR015947">
    <property type="entry name" value="PUA-like_sf"/>
</dbReference>
<dbReference type="GeneID" id="92832378"/>
<evidence type="ECO:0000313" key="3">
    <source>
        <dbReference type="Proteomes" id="UP000615234"/>
    </source>
</evidence>
<comment type="caution">
    <text evidence="2">The sequence shown here is derived from an EMBL/GenBank/DDBJ whole genome shotgun (WGS) entry which is preliminary data.</text>
</comment>
<dbReference type="SMART" id="SM01022">
    <property type="entry name" value="ASCH"/>
    <property type="match status" value="1"/>
</dbReference>
<dbReference type="Gene3D" id="2.30.130.30">
    <property type="entry name" value="Hypothetical protein"/>
    <property type="match status" value="1"/>
</dbReference>
<dbReference type="EMBL" id="JACOOX010000004">
    <property type="protein sequence ID" value="MBC5663033.1"/>
    <property type="molecule type" value="Genomic_DNA"/>
</dbReference>
<dbReference type="AlphaFoldDB" id="A0A8I0AQ71"/>
<dbReference type="Proteomes" id="UP000615234">
    <property type="component" value="Unassembled WGS sequence"/>
</dbReference>
<dbReference type="Pfam" id="PF04266">
    <property type="entry name" value="ASCH"/>
    <property type="match status" value="1"/>
</dbReference>
<keyword evidence="3" id="KW-1185">Reference proteome</keyword>
<accession>A0A8I0AQ71</accession>
<gene>
    <name evidence="2" type="ORF">H8S09_09040</name>
</gene>
<name>A0A8I0AQ71_9FIRM</name>
<dbReference type="RefSeq" id="WP_004854052.1">
    <property type="nucleotide sequence ID" value="NZ_JACOOX010000004.1"/>
</dbReference>
<dbReference type="SUPFAM" id="SSF88697">
    <property type="entry name" value="PUA domain-like"/>
    <property type="match status" value="1"/>
</dbReference>
<dbReference type="Gene3D" id="3.10.490.10">
    <property type="entry name" value="Gamma-glutamyl cyclotransferase-like"/>
    <property type="match status" value="1"/>
</dbReference>
<sequence length="291" mass="33995">MKYVCVYDPDMSEYMYLSTDKQYQNLIGDGTLRGFRYAFRSVITIEESEKHAVTMSVWEIDAAAEEALDKFARVPDIYIKKPVNAYCEGELIDAIVYVLNPEKCDIPYELPQDPGCLFNSFSLADKAVSNQISEAFDYTWEKIRASETEEERAARPKLFEMKLNKEPFRKIQSGKKTIELRLFDEKRSQIREGDAIHFFMVGEPDQKLLVEVLKIHRFPSFKELYENLPLSKCGYESDDRAAADYRDMLAYYSEEEEKKYGVVGIEFRLVADFVKRRELLSWLNDNKEKDS</sequence>
<evidence type="ECO:0000313" key="2">
    <source>
        <dbReference type="EMBL" id="MBC5663033.1"/>
    </source>
</evidence>
<feature type="domain" description="ASCH" evidence="1">
    <location>
        <begin position="161"/>
        <end position="271"/>
    </location>
</feature>
<dbReference type="InterPro" id="IPR009288">
    <property type="entry name" value="AIG2-like_dom"/>
</dbReference>
<proteinExistence type="predicted"/>
<dbReference type="CDD" id="cd06661">
    <property type="entry name" value="GGCT_like"/>
    <property type="match status" value="1"/>
</dbReference>
<dbReference type="SUPFAM" id="SSF110857">
    <property type="entry name" value="Gamma-glutamyl cyclotransferase-like"/>
    <property type="match status" value="1"/>
</dbReference>
<dbReference type="CDD" id="cd06555">
    <property type="entry name" value="ASCH_PF0470_like"/>
    <property type="match status" value="1"/>
</dbReference>
<dbReference type="InterPro" id="IPR036568">
    <property type="entry name" value="GGCT-like_sf"/>
</dbReference>
<dbReference type="InterPro" id="IPR007374">
    <property type="entry name" value="ASCH_domain"/>
</dbReference>
<organism evidence="2 3">
    <name type="scientific">Coprococcus hominis</name>
    <name type="common">ex Liu et al. 2022</name>
    <dbReference type="NCBI Taxonomy" id="2763039"/>
    <lineage>
        <taxon>Bacteria</taxon>
        <taxon>Bacillati</taxon>
        <taxon>Bacillota</taxon>
        <taxon>Clostridia</taxon>
        <taxon>Lachnospirales</taxon>
        <taxon>Lachnospiraceae</taxon>
        <taxon>Coprococcus</taxon>
    </lineage>
</organism>
<evidence type="ECO:0000259" key="1">
    <source>
        <dbReference type="SMART" id="SM01022"/>
    </source>
</evidence>
<protein>
    <submittedName>
        <fullName evidence="2">ASCH domain-containing protein</fullName>
    </submittedName>
</protein>